<proteinExistence type="predicted"/>
<dbReference type="PANTHER" id="PTHR43139">
    <property type="entry name" value="SI:DKEY-122A22.2"/>
    <property type="match status" value="1"/>
</dbReference>
<dbReference type="Gramene" id="AET4Gv20712000.2">
    <property type="protein sequence ID" value="AET4Gv20712000.2"/>
    <property type="gene ID" value="AET4Gv20712000"/>
</dbReference>
<dbReference type="SUPFAM" id="SSF53474">
    <property type="entry name" value="alpha/beta-Hydrolases"/>
    <property type="match status" value="1"/>
</dbReference>
<reference evidence="3" key="1">
    <citation type="journal article" date="2014" name="Science">
        <title>Ancient hybridizations among the ancestral genomes of bread wheat.</title>
        <authorList>
            <consortium name="International Wheat Genome Sequencing Consortium,"/>
            <person name="Marcussen T."/>
            <person name="Sandve S.R."/>
            <person name="Heier L."/>
            <person name="Spannagl M."/>
            <person name="Pfeifer M."/>
            <person name="Jakobsen K.S."/>
            <person name="Wulff B.B."/>
            <person name="Steuernagel B."/>
            <person name="Mayer K.F."/>
            <person name="Olsen O.A."/>
        </authorList>
    </citation>
    <scope>NUCLEOTIDE SEQUENCE [LARGE SCALE GENOMIC DNA]</scope>
    <source>
        <strain evidence="3">cv. AL8/78</strain>
    </source>
</reference>
<organism evidence="2 3">
    <name type="scientific">Aegilops tauschii subsp. strangulata</name>
    <name type="common">Goatgrass</name>
    <dbReference type="NCBI Taxonomy" id="200361"/>
    <lineage>
        <taxon>Eukaryota</taxon>
        <taxon>Viridiplantae</taxon>
        <taxon>Streptophyta</taxon>
        <taxon>Embryophyta</taxon>
        <taxon>Tracheophyta</taxon>
        <taxon>Spermatophyta</taxon>
        <taxon>Magnoliopsida</taxon>
        <taxon>Liliopsida</taxon>
        <taxon>Poales</taxon>
        <taxon>Poaceae</taxon>
        <taxon>BOP clade</taxon>
        <taxon>Pooideae</taxon>
        <taxon>Triticodae</taxon>
        <taxon>Triticeae</taxon>
        <taxon>Triticinae</taxon>
        <taxon>Aegilops</taxon>
    </lineage>
</organism>
<protein>
    <recommendedName>
        <fullName evidence="1">AB hydrolase-1 domain-containing protein</fullName>
    </recommendedName>
</protein>
<dbReference type="InterPro" id="IPR029058">
    <property type="entry name" value="AB_hydrolase_fold"/>
</dbReference>
<name>A0A453IX81_AEGTS</name>
<reference evidence="2" key="4">
    <citation type="submission" date="2019-03" db="UniProtKB">
        <authorList>
            <consortium name="EnsemblPlants"/>
        </authorList>
    </citation>
    <scope>IDENTIFICATION</scope>
</reference>
<keyword evidence="3" id="KW-1185">Reference proteome</keyword>
<dbReference type="Proteomes" id="UP000015105">
    <property type="component" value="Chromosome 4D"/>
</dbReference>
<evidence type="ECO:0000313" key="2">
    <source>
        <dbReference type="EnsemblPlants" id="AET4Gv20712000.2"/>
    </source>
</evidence>
<dbReference type="AlphaFoldDB" id="A0A453IX81"/>
<reference evidence="2" key="5">
    <citation type="journal article" date="2021" name="G3 (Bethesda)">
        <title>Aegilops tauschii genome assembly Aet v5.0 features greater sequence contiguity and improved annotation.</title>
        <authorList>
            <person name="Wang L."/>
            <person name="Zhu T."/>
            <person name="Rodriguez J.C."/>
            <person name="Deal K.R."/>
            <person name="Dubcovsky J."/>
            <person name="McGuire P.E."/>
            <person name="Lux T."/>
            <person name="Spannagl M."/>
            <person name="Mayer K.F.X."/>
            <person name="Baldrich P."/>
            <person name="Meyers B.C."/>
            <person name="Huo N."/>
            <person name="Gu Y.Q."/>
            <person name="Zhou H."/>
            <person name="Devos K.M."/>
            <person name="Bennetzen J.L."/>
            <person name="Unver T."/>
            <person name="Budak H."/>
            <person name="Gulick P.J."/>
            <person name="Galiba G."/>
            <person name="Kalapos B."/>
            <person name="Nelson D.R."/>
            <person name="Li P."/>
            <person name="You F.M."/>
            <person name="Luo M.C."/>
            <person name="Dvorak J."/>
        </authorList>
    </citation>
    <scope>NUCLEOTIDE SEQUENCE [LARGE SCALE GENOMIC DNA]</scope>
    <source>
        <strain evidence="2">cv. AL8/78</strain>
    </source>
</reference>
<feature type="domain" description="AB hydrolase-1" evidence="1">
    <location>
        <begin position="74"/>
        <end position="137"/>
    </location>
</feature>
<dbReference type="Gene3D" id="3.40.50.1820">
    <property type="entry name" value="alpha/beta hydrolase"/>
    <property type="match status" value="1"/>
</dbReference>
<reference evidence="3" key="2">
    <citation type="journal article" date="2017" name="Nat. Plants">
        <title>The Aegilops tauschii genome reveals multiple impacts of transposons.</title>
        <authorList>
            <person name="Zhao G."/>
            <person name="Zou C."/>
            <person name="Li K."/>
            <person name="Wang K."/>
            <person name="Li T."/>
            <person name="Gao L."/>
            <person name="Zhang X."/>
            <person name="Wang H."/>
            <person name="Yang Z."/>
            <person name="Liu X."/>
            <person name="Jiang W."/>
            <person name="Mao L."/>
            <person name="Kong X."/>
            <person name="Jiao Y."/>
            <person name="Jia J."/>
        </authorList>
    </citation>
    <scope>NUCLEOTIDE SEQUENCE [LARGE SCALE GENOMIC DNA]</scope>
    <source>
        <strain evidence="3">cv. AL8/78</strain>
    </source>
</reference>
<evidence type="ECO:0000259" key="1">
    <source>
        <dbReference type="Pfam" id="PF00561"/>
    </source>
</evidence>
<dbReference type="PANTHER" id="PTHR43139:SF37">
    <property type="entry name" value="ALPHA_BETA-HYDROLASES SUPERFAMILY PROTEIN"/>
    <property type="match status" value="1"/>
</dbReference>
<accession>A0A453IX81</accession>
<dbReference type="EnsemblPlants" id="AET4Gv20712000.2">
    <property type="protein sequence ID" value="AET4Gv20712000.2"/>
    <property type="gene ID" value="AET4Gv20712000"/>
</dbReference>
<dbReference type="InterPro" id="IPR000073">
    <property type="entry name" value="AB_hydrolase_1"/>
</dbReference>
<sequence length="160" mass="18430">RRLVHRSMHRPPPWLPDFVLHDFIQLMFVDQRKERTELLRELLRSGAGIDPLPALTQVSQLHIPSNIDPSSLSFGYFFLRNNMVDLICALQKTLVLWGDKDQVFPVDLGYKLHRHLGKKSRLEIIKDAGHALQLEGADKVNSFIKSFFLDERNEPGFGTT</sequence>
<evidence type="ECO:0000313" key="3">
    <source>
        <dbReference type="Proteomes" id="UP000015105"/>
    </source>
</evidence>
<dbReference type="Pfam" id="PF00561">
    <property type="entry name" value="Abhydrolase_1"/>
    <property type="match status" value="1"/>
</dbReference>
<dbReference type="InterPro" id="IPR052370">
    <property type="entry name" value="Meta-cleavage_hydrolase"/>
</dbReference>
<reference evidence="2" key="3">
    <citation type="journal article" date="2017" name="Nature">
        <title>Genome sequence of the progenitor of the wheat D genome Aegilops tauschii.</title>
        <authorList>
            <person name="Luo M.C."/>
            <person name="Gu Y.Q."/>
            <person name="Puiu D."/>
            <person name="Wang H."/>
            <person name="Twardziok S.O."/>
            <person name="Deal K.R."/>
            <person name="Huo N."/>
            <person name="Zhu T."/>
            <person name="Wang L."/>
            <person name="Wang Y."/>
            <person name="McGuire P.E."/>
            <person name="Liu S."/>
            <person name="Long H."/>
            <person name="Ramasamy R.K."/>
            <person name="Rodriguez J.C."/>
            <person name="Van S.L."/>
            <person name="Yuan L."/>
            <person name="Wang Z."/>
            <person name="Xia Z."/>
            <person name="Xiao L."/>
            <person name="Anderson O.D."/>
            <person name="Ouyang S."/>
            <person name="Liang Y."/>
            <person name="Zimin A.V."/>
            <person name="Pertea G."/>
            <person name="Qi P."/>
            <person name="Bennetzen J.L."/>
            <person name="Dai X."/>
            <person name="Dawson M.W."/>
            <person name="Muller H.G."/>
            <person name="Kugler K."/>
            <person name="Rivarola-Duarte L."/>
            <person name="Spannagl M."/>
            <person name="Mayer K.F.X."/>
            <person name="Lu F.H."/>
            <person name="Bevan M.W."/>
            <person name="Leroy P."/>
            <person name="Li P."/>
            <person name="You F.M."/>
            <person name="Sun Q."/>
            <person name="Liu Z."/>
            <person name="Lyons E."/>
            <person name="Wicker T."/>
            <person name="Salzberg S.L."/>
            <person name="Devos K.M."/>
            <person name="Dvorak J."/>
        </authorList>
    </citation>
    <scope>NUCLEOTIDE SEQUENCE [LARGE SCALE GENOMIC DNA]</scope>
    <source>
        <strain evidence="2">cv. AL8/78</strain>
    </source>
</reference>